<organism evidence="1 2">
    <name type="scientific">Cetraspora pellucida</name>
    <dbReference type="NCBI Taxonomy" id="1433469"/>
    <lineage>
        <taxon>Eukaryota</taxon>
        <taxon>Fungi</taxon>
        <taxon>Fungi incertae sedis</taxon>
        <taxon>Mucoromycota</taxon>
        <taxon>Glomeromycotina</taxon>
        <taxon>Glomeromycetes</taxon>
        <taxon>Diversisporales</taxon>
        <taxon>Gigasporaceae</taxon>
        <taxon>Cetraspora</taxon>
    </lineage>
</organism>
<keyword evidence="2" id="KW-1185">Reference proteome</keyword>
<sequence length="108" mass="12584">MPSDKFNSRSRFNKSTRRNRRFVRTSQSVARVNTLPVRPPSPPTAEEQMLHEGFPFKSCQASHDSVEMYAGEINLIFIRDSQNAQHCLYVFKLMLLEKLTTFVFYVLP</sequence>
<reference evidence="1" key="1">
    <citation type="submission" date="2021-06" db="EMBL/GenBank/DDBJ databases">
        <authorList>
            <person name="Kallberg Y."/>
            <person name="Tangrot J."/>
            <person name="Rosling A."/>
        </authorList>
    </citation>
    <scope>NUCLEOTIDE SEQUENCE</scope>
    <source>
        <strain evidence="1">FL966</strain>
    </source>
</reference>
<dbReference type="EMBL" id="CAJVQA010006052">
    <property type="protein sequence ID" value="CAG8633113.1"/>
    <property type="molecule type" value="Genomic_DNA"/>
</dbReference>
<gene>
    <name evidence="1" type="ORF">CPELLU_LOCUS8489</name>
</gene>
<evidence type="ECO:0000313" key="1">
    <source>
        <dbReference type="EMBL" id="CAG8633113.1"/>
    </source>
</evidence>
<dbReference type="Proteomes" id="UP000789759">
    <property type="component" value="Unassembled WGS sequence"/>
</dbReference>
<evidence type="ECO:0000313" key="2">
    <source>
        <dbReference type="Proteomes" id="UP000789759"/>
    </source>
</evidence>
<comment type="caution">
    <text evidence="1">The sequence shown here is derived from an EMBL/GenBank/DDBJ whole genome shotgun (WGS) entry which is preliminary data.</text>
</comment>
<accession>A0A9N9GX51</accession>
<protein>
    <submittedName>
        <fullName evidence="1">17320_t:CDS:1</fullName>
    </submittedName>
</protein>
<proteinExistence type="predicted"/>
<dbReference type="AlphaFoldDB" id="A0A9N9GX51"/>
<name>A0A9N9GX51_9GLOM</name>